<dbReference type="Pfam" id="PF00582">
    <property type="entry name" value="Usp"/>
    <property type="match status" value="1"/>
</dbReference>
<dbReference type="SUPFAM" id="SSF52402">
    <property type="entry name" value="Adenine nucleotide alpha hydrolases-like"/>
    <property type="match status" value="1"/>
</dbReference>
<dbReference type="CDD" id="cd23659">
    <property type="entry name" value="USP_At3g01520-like"/>
    <property type="match status" value="1"/>
</dbReference>
<dbReference type="OrthoDB" id="843225at2759"/>
<name>A0A6J8A8S1_MYTCO</name>
<dbReference type="InterPro" id="IPR014729">
    <property type="entry name" value="Rossmann-like_a/b/a_fold"/>
</dbReference>
<accession>A0A6J8A8S1</accession>
<evidence type="ECO:0000313" key="2">
    <source>
        <dbReference type="EMBL" id="CAC5362975.1"/>
    </source>
</evidence>
<sequence>MAETAESKQRVCLVAIDGSKHAEIAVKWFKDNIYKEGDHVLLVHAIDHRHSMAYGSVAMMPGNPEAITQQFRGEEKKAEHVMVQYKQKCIDMGMPAEILKAYGEAGEAIVGVAHDKKADLIVCGCRGLGTIRRTIMGSVSDYVVHHSDVPVFICRHD</sequence>
<dbReference type="InterPro" id="IPR006015">
    <property type="entry name" value="Universal_stress_UspA"/>
</dbReference>
<dbReference type="EMBL" id="CACVKT020000783">
    <property type="protein sequence ID" value="CAC5362975.1"/>
    <property type="molecule type" value="Genomic_DNA"/>
</dbReference>
<dbReference type="PANTHER" id="PTHR46989:SF3">
    <property type="entry name" value="USPA DOMAIN-CONTAINING PROTEIN"/>
    <property type="match status" value="1"/>
</dbReference>
<keyword evidence="3" id="KW-1185">Reference proteome</keyword>
<feature type="domain" description="UspA" evidence="1">
    <location>
        <begin position="12"/>
        <end position="155"/>
    </location>
</feature>
<evidence type="ECO:0000259" key="1">
    <source>
        <dbReference type="Pfam" id="PF00582"/>
    </source>
</evidence>
<reference evidence="2 3" key="1">
    <citation type="submission" date="2020-06" db="EMBL/GenBank/DDBJ databases">
        <authorList>
            <person name="Li R."/>
            <person name="Bekaert M."/>
        </authorList>
    </citation>
    <scope>NUCLEOTIDE SEQUENCE [LARGE SCALE GENOMIC DNA]</scope>
    <source>
        <strain evidence="3">wild</strain>
    </source>
</reference>
<proteinExistence type="predicted"/>
<dbReference type="Gene3D" id="3.40.50.620">
    <property type="entry name" value="HUPs"/>
    <property type="match status" value="1"/>
</dbReference>
<protein>
    <recommendedName>
        <fullName evidence="1">UspA domain-containing protein</fullName>
    </recommendedName>
</protein>
<dbReference type="PRINTS" id="PR01438">
    <property type="entry name" value="UNVRSLSTRESS"/>
</dbReference>
<dbReference type="PANTHER" id="PTHR46989">
    <property type="entry name" value="USP DOMAIN-CONTAINING PROTEIN"/>
    <property type="match status" value="1"/>
</dbReference>
<evidence type="ECO:0000313" key="3">
    <source>
        <dbReference type="Proteomes" id="UP000507470"/>
    </source>
</evidence>
<dbReference type="InterPro" id="IPR006016">
    <property type="entry name" value="UspA"/>
</dbReference>
<dbReference type="Proteomes" id="UP000507470">
    <property type="component" value="Unassembled WGS sequence"/>
</dbReference>
<dbReference type="AlphaFoldDB" id="A0A6J8A8S1"/>
<organism evidence="2 3">
    <name type="scientific">Mytilus coruscus</name>
    <name type="common">Sea mussel</name>
    <dbReference type="NCBI Taxonomy" id="42192"/>
    <lineage>
        <taxon>Eukaryota</taxon>
        <taxon>Metazoa</taxon>
        <taxon>Spiralia</taxon>
        <taxon>Lophotrochozoa</taxon>
        <taxon>Mollusca</taxon>
        <taxon>Bivalvia</taxon>
        <taxon>Autobranchia</taxon>
        <taxon>Pteriomorphia</taxon>
        <taxon>Mytilida</taxon>
        <taxon>Mytiloidea</taxon>
        <taxon>Mytilidae</taxon>
        <taxon>Mytilinae</taxon>
        <taxon>Mytilus</taxon>
    </lineage>
</organism>
<gene>
    <name evidence="2" type="ORF">MCOR_4559</name>
</gene>